<proteinExistence type="predicted"/>
<reference evidence="1 2" key="1">
    <citation type="submission" date="2015-11" db="EMBL/GenBank/DDBJ databases">
        <title>Genome sequence of Pyrodictium occultum PL-19, a marine hyperthermophilic archaeon isolated from Volcano, Italy.</title>
        <authorList>
            <person name="Utturkar S."/>
            <person name="Huber H."/>
            <person name="Leptihn S."/>
            <person name="Brown S."/>
            <person name="Stetter K.O."/>
            <person name="Podar M."/>
        </authorList>
    </citation>
    <scope>NUCLEOTIDE SEQUENCE [LARGE SCALE GENOMIC DNA]</scope>
    <source>
        <strain evidence="1 2">PL-19</strain>
    </source>
</reference>
<keyword evidence="2" id="KW-1185">Reference proteome</keyword>
<protein>
    <submittedName>
        <fullName evidence="1">Uncharacterized protein</fullName>
    </submittedName>
</protein>
<accession>A0A0V8RWI0</accession>
<dbReference type="STRING" id="2309.CF15_06200"/>
<comment type="caution">
    <text evidence="1">The sequence shown here is derived from an EMBL/GenBank/DDBJ whole genome shotgun (WGS) entry which is preliminary data.</text>
</comment>
<dbReference type="EMBL" id="LNTB01000001">
    <property type="protein sequence ID" value="KSW12330.1"/>
    <property type="molecule type" value="Genomic_DNA"/>
</dbReference>
<evidence type="ECO:0000313" key="1">
    <source>
        <dbReference type="EMBL" id="KSW12330.1"/>
    </source>
</evidence>
<evidence type="ECO:0000313" key="2">
    <source>
        <dbReference type="Proteomes" id="UP000053352"/>
    </source>
</evidence>
<name>A0A0V8RWI0_PYROC</name>
<organism evidence="1 2">
    <name type="scientific">Pyrodictium occultum</name>
    <dbReference type="NCBI Taxonomy" id="2309"/>
    <lineage>
        <taxon>Archaea</taxon>
        <taxon>Thermoproteota</taxon>
        <taxon>Thermoprotei</taxon>
        <taxon>Desulfurococcales</taxon>
        <taxon>Pyrodictiaceae</taxon>
        <taxon>Pyrodictium</taxon>
    </lineage>
</organism>
<dbReference type="AlphaFoldDB" id="A0A0V8RWI0"/>
<dbReference type="Proteomes" id="UP000053352">
    <property type="component" value="Unassembled WGS sequence"/>
</dbReference>
<gene>
    <name evidence="1" type="ORF">CF15_06200</name>
</gene>
<sequence>MIYLCIPITGKGVYMTEQRRRIHVAYMEGMAALGLIKRFWAEDCDAPGMRRIIAEDVNGVQYETKCIDSRGAKKVILYLANGSRYSRDLVLTGEFDEFEEEVFEGEEDEG</sequence>